<evidence type="ECO:0000256" key="1">
    <source>
        <dbReference type="SAM" id="SignalP"/>
    </source>
</evidence>
<dbReference type="EMBL" id="RHHR01000006">
    <property type="protein sequence ID" value="RNB76550.1"/>
    <property type="molecule type" value="Genomic_DNA"/>
</dbReference>
<dbReference type="OrthoDB" id="2844905at2"/>
<dbReference type="RefSeq" id="WP_122907435.1">
    <property type="nucleotide sequence ID" value="NZ_CBCSBE010000023.1"/>
</dbReference>
<sequence>MYLRLFLILAMLCTFSSPASAEPDLSTLQVDRSPAKNVSDLIKRCDLIAYGWIDSAYQSVPTRKVVRQGKVVNYVQKFQIKRSFKGTSARSVKLLSTGVEPLPDAEDPINMTYPGPLGEGNYLLFLRAVKGTDMYSITGIWQGVYPLHGGRTIALQGIGFAELNGLTLDQIAQKIGSLHSRP</sequence>
<comment type="caution">
    <text evidence="2">The sequence shown here is derived from an EMBL/GenBank/DDBJ whole genome shotgun (WGS) entry which is preliminary data.</text>
</comment>
<feature type="chain" id="PRO_5018137853" evidence="1">
    <location>
        <begin position="22"/>
        <end position="182"/>
    </location>
</feature>
<gene>
    <name evidence="2" type="ORF">EDM52_02525</name>
</gene>
<dbReference type="Proteomes" id="UP000282028">
    <property type="component" value="Unassembled WGS sequence"/>
</dbReference>
<feature type="signal peptide" evidence="1">
    <location>
        <begin position="1"/>
        <end position="21"/>
    </location>
</feature>
<organism evidence="2 3">
    <name type="scientific">Brevibacillus invocatus</name>
    <dbReference type="NCBI Taxonomy" id="173959"/>
    <lineage>
        <taxon>Bacteria</taxon>
        <taxon>Bacillati</taxon>
        <taxon>Bacillota</taxon>
        <taxon>Bacilli</taxon>
        <taxon>Bacillales</taxon>
        <taxon>Paenibacillaceae</taxon>
        <taxon>Brevibacillus</taxon>
    </lineage>
</organism>
<keyword evidence="1" id="KW-0732">Signal</keyword>
<evidence type="ECO:0000313" key="3">
    <source>
        <dbReference type="Proteomes" id="UP000282028"/>
    </source>
</evidence>
<name>A0A3M8CLF4_9BACL</name>
<keyword evidence="3" id="KW-1185">Reference proteome</keyword>
<reference evidence="2 3" key="1">
    <citation type="submission" date="2018-10" db="EMBL/GenBank/DDBJ databases">
        <title>Phylogenomics of Brevibacillus.</title>
        <authorList>
            <person name="Dunlap C."/>
        </authorList>
    </citation>
    <scope>NUCLEOTIDE SEQUENCE [LARGE SCALE GENOMIC DNA]</scope>
    <source>
        <strain evidence="2 3">JCM 12215</strain>
    </source>
</reference>
<dbReference type="AlphaFoldDB" id="A0A3M8CLF4"/>
<proteinExistence type="predicted"/>
<evidence type="ECO:0000313" key="2">
    <source>
        <dbReference type="EMBL" id="RNB76550.1"/>
    </source>
</evidence>
<protein>
    <submittedName>
        <fullName evidence="2">Uncharacterized protein</fullName>
    </submittedName>
</protein>
<accession>A0A3M8CLF4</accession>